<name>A0ABR6BTK1_9PSEU</name>
<reference evidence="3 4" key="1">
    <citation type="submission" date="2020-08" db="EMBL/GenBank/DDBJ databases">
        <title>Genomic Encyclopedia of Archaeal and Bacterial Type Strains, Phase II (KMG-II): from individual species to whole genera.</title>
        <authorList>
            <person name="Goeker M."/>
        </authorList>
    </citation>
    <scope>NUCLEOTIDE SEQUENCE [LARGE SCALE GENOMIC DNA]</scope>
    <source>
        <strain evidence="3 4">DSM 43850</strain>
    </source>
</reference>
<organism evidence="3 4">
    <name type="scientific">Kutzneria viridogrisea</name>
    <dbReference type="NCBI Taxonomy" id="47990"/>
    <lineage>
        <taxon>Bacteria</taxon>
        <taxon>Bacillati</taxon>
        <taxon>Actinomycetota</taxon>
        <taxon>Actinomycetes</taxon>
        <taxon>Pseudonocardiales</taxon>
        <taxon>Pseudonocardiaceae</taxon>
        <taxon>Kutzneria</taxon>
    </lineage>
</organism>
<keyword evidence="1" id="KW-0812">Transmembrane</keyword>
<dbReference type="RefSeq" id="WP_182839767.1">
    <property type="nucleotide sequence ID" value="NZ_BAAABQ010000034.1"/>
</dbReference>
<accession>A0ABR6BTK1</accession>
<dbReference type="InterPro" id="IPR012551">
    <property type="entry name" value="DUF1707_SHOCT-like"/>
</dbReference>
<dbReference type="EMBL" id="JACJID010000006">
    <property type="protein sequence ID" value="MBA8930243.1"/>
    <property type="molecule type" value="Genomic_DNA"/>
</dbReference>
<proteinExistence type="predicted"/>
<feature type="transmembrane region" description="Helical" evidence="1">
    <location>
        <begin position="66"/>
        <end position="99"/>
    </location>
</feature>
<keyword evidence="4" id="KW-1185">Reference proteome</keyword>
<keyword evidence="1" id="KW-1133">Transmembrane helix</keyword>
<sequence length="107" mass="11721">MRIGESERQQAREALDRHLADGRLSAEEYGDRSVAVMVATTEEDLAPVFVDLPGLPEPVVQQRVPVYVLAGVGVTAMIVATTTGLYPVYLVAGPVIYALMKWRRHKG</sequence>
<protein>
    <recommendedName>
        <fullName evidence="2">DUF1707 domain-containing protein</fullName>
    </recommendedName>
</protein>
<feature type="domain" description="DUF1707" evidence="2">
    <location>
        <begin position="1"/>
        <end position="53"/>
    </location>
</feature>
<evidence type="ECO:0000256" key="1">
    <source>
        <dbReference type="SAM" id="Phobius"/>
    </source>
</evidence>
<dbReference type="Proteomes" id="UP000517916">
    <property type="component" value="Unassembled WGS sequence"/>
</dbReference>
<evidence type="ECO:0000313" key="4">
    <source>
        <dbReference type="Proteomes" id="UP000517916"/>
    </source>
</evidence>
<evidence type="ECO:0000259" key="2">
    <source>
        <dbReference type="Pfam" id="PF08044"/>
    </source>
</evidence>
<gene>
    <name evidence="3" type="ORF">BC739_007476</name>
</gene>
<keyword evidence="1" id="KW-0472">Membrane</keyword>
<evidence type="ECO:0000313" key="3">
    <source>
        <dbReference type="EMBL" id="MBA8930243.1"/>
    </source>
</evidence>
<dbReference type="Pfam" id="PF08044">
    <property type="entry name" value="DUF1707"/>
    <property type="match status" value="1"/>
</dbReference>
<comment type="caution">
    <text evidence="3">The sequence shown here is derived from an EMBL/GenBank/DDBJ whole genome shotgun (WGS) entry which is preliminary data.</text>
</comment>